<dbReference type="AlphaFoldDB" id="A0A6B0GR08"/>
<gene>
    <name evidence="1" type="ORF">GQS65_18860</name>
</gene>
<protein>
    <submittedName>
        <fullName evidence="1">Uncharacterized protein</fullName>
    </submittedName>
</protein>
<evidence type="ECO:0000313" key="2">
    <source>
        <dbReference type="Proteomes" id="UP000451471"/>
    </source>
</evidence>
<evidence type="ECO:0000313" key="1">
    <source>
        <dbReference type="EMBL" id="MWG36521.1"/>
    </source>
</evidence>
<dbReference type="EMBL" id="WSZK01000036">
    <property type="protein sequence ID" value="MWG36521.1"/>
    <property type="molecule type" value="Genomic_DNA"/>
</dbReference>
<organism evidence="1 2">
    <name type="scientific">Halomarina oriensis</name>
    <dbReference type="NCBI Taxonomy" id="671145"/>
    <lineage>
        <taxon>Archaea</taxon>
        <taxon>Methanobacteriati</taxon>
        <taxon>Methanobacteriota</taxon>
        <taxon>Stenosarchaea group</taxon>
        <taxon>Halobacteria</taxon>
        <taxon>Halobacteriales</taxon>
        <taxon>Natronomonadaceae</taxon>
        <taxon>Halomarina</taxon>
    </lineage>
</organism>
<keyword evidence="2" id="KW-1185">Reference proteome</keyword>
<sequence length="57" mass="6367">MSIRDIFRAFDAQWTAANRHMMAEGHSVSAYTVLDSYERATAGPLVRLARWLGVGGR</sequence>
<name>A0A6B0GR08_9EURY</name>
<proteinExistence type="predicted"/>
<accession>A0A6B0GR08</accession>
<reference evidence="1 2" key="1">
    <citation type="submission" date="2019-12" db="EMBL/GenBank/DDBJ databases">
        <title>Halocatena pleomorpha gen. nov. sp. nov., an extremely halophilic archaeon of family Halobacteriaceae isolated from saltpan soil.</title>
        <authorList>
            <person name="Pal Y."/>
            <person name="Verma A."/>
            <person name="Krishnamurthi S."/>
            <person name="Kumar P."/>
        </authorList>
    </citation>
    <scope>NUCLEOTIDE SEQUENCE [LARGE SCALE GENOMIC DNA]</scope>
    <source>
        <strain evidence="1 2">JCM 16495</strain>
    </source>
</reference>
<dbReference type="RefSeq" id="WP_158206174.1">
    <property type="nucleotide sequence ID" value="NZ_WSZK01000036.1"/>
</dbReference>
<dbReference type="Proteomes" id="UP000451471">
    <property type="component" value="Unassembled WGS sequence"/>
</dbReference>
<comment type="caution">
    <text evidence="1">The sequence shown here is derived from an EMBL/GenBank/DDBJ whole genome shotgun (WGS) entry which is preliminary data.</text>
</comment>